<feature type="domain" description="HTH crp-type" evidence="5">
    <location>
        <begin position="126"/>
        <end position="195"/>
    </location>
</feature>
<reference evidence="6 7" key="1">
    <citation type="submission" date="2015-11" db="EMBL/GenBank/DDBJ databases">
        <title>Description and complete genome sequence of a novel strain predominating in hypersaline microbial mats and representing a new family of the Bacteriodetes phylum.</title>
        <authorList>
            <person name="Spring S."/>
            <person name="Bunk B."/>
            <person name="Sproer C."/>
            <person name="Klenk H.-P."/>
        </authorList>
    </citation>
    <scope>NUCLEOTIDE SEQUENCE [LARGE SCALE GENOMIC DNA]</scope>
    <source>
        <strain evidence="6 7">L21-Spi-D4</strain>
    </source>
</reference>
<evidence type="ECO:0000313" key="7">
    <source>
        <dbReference type="Proteomes" id="UP000064893"/>
    </source>
</evidence>
<evidence type="ECO:0000256" key="2">
    <source>
        <dbReference type="ARBA" id="ARBA00023125"/>
    </source>
</evidence>
<dbReference type="InterPro" id="IPR014710">
    <property type="entry name" value="RmlC-like_jellyroll"/>
</dbReference>
<dbReference type="InterPro" id="IPR018490">
    <property type="entry name" value="cNMP-bd_dom_sf"/>
</dbReference>
<evidence type="ECO:0000313" key="6">
    <source>
        <dbReference type="EMBL" id="ALO16632.1"/>
    </source>
</evidence>
<dbReference type="Proteomes" id="UP000064893">
    <property type="component" value="Chromosome"/>
</dbReference>
<dbReference type="InterPro" id="IPR036390">
    <property type="entry name" value="WH_DNA-bd_sf"/>
</dbReference>
<proteinExistence type="predicted"/>
<dbReference type="EMBL" id="CP013118">
    <property type="protein sequence ID" value="ALO16632.1"/>
    <property type="molecule type" value="Genomic_DNA"/>
</dbReference>
<dbReference type="PANTHER" id="PTHR24567:SF26">
    <property type="entry name" value="REGULATORY PROTEIN YEIL"/>
    <property type="match status" value="1"/>
</dbReference>
<dbReference type="InterPro" id="IPR018488">
    <property type="entry name" value="cNMP-bd_CS"/>
</dbReference>
<dbReference type="SUPFAM" id="SSF46785">
    <property type="entry name" value="Winged helix' DNA-binding domain"/>
    <property type="match status" value="1"/>
</dbReference>
<keyword evidence="7" id="KW-1185">Reference proteome</keyword>
<evidence type="ECO:0000259" key="4">
    <source>
        <dbReference type="PROSITE" id="PS50042"/>
    </source>
</evidence>
<sequence>MLKDLFKEKHLINYSKGETLCKQGAIANQLLLIENGYAKIYIEHKSKNIILRILSAGDFIGLHNLFHEEIYSFSVAAIAACSVRSISFAELHNHLTQNADLNNEVIGDINAYTSGYFNRFISLTQKQLHGRLADAIIHLAEEVYQSHDFELHLSRKDIADFTGMSTESAIRIIKEFHNDKIIELYGKRLKIVSMKLLRKLSDFG</sequence>
<evidence type="ECO:0000259" key="5">
    <source>
        <dbReference type="PROSITE" id="PS51063"/>
    </source>
</evidence>
<dbReference type="KEGG" id="blq:L21SP5_03012"/>
<dbReference type="SMART" id="SM00419">
    <property type="entry name" value="HTH_CRP"/>
    <property type="match status" value="1"/>
</dbReference>
<keyword evidence="2" id="KW-0238">DNA-binding</keyword>
<dbReference type="OrthoDB" id="1118445at2"/>
<organism evidence="6 7">
    <name type="scientific">Salinivirga cyanobacteriivorans</name>
    <dbReference type="NCBI Taxonomy" id="1307839"/>
    <lineage>
        <taxon>Bacteria</taxon>
        <taxon>Pseudomonadati</taxon>
        <taxon>Bacteroidota</taxon>
        <taxon>Bacteroidia</taxon>
        <taxon>Bacteroidales</taxon>
        <taxon>Salinivirgaceae</taxon>
        <taxon>Salinivirga</taxon>
    </lineage>
</organism>
<name>A0A0S2I2G7_9BACT</name>
<dbReference type="InterPro" id="IPR012318">
    <property type="entry name" value="HTH_CRP"/>
</dbReference>
<dbReference type="Pfam" id="PF13545">
    <property type="entry name" value="HTH_Crp_2"/>
    <property type="match status" value="1"/>
</dbReference>
<accession>A0A0S2I2G7</accession>
<dbReference type="Gene3D" id="2.60.120.10">
    <property type="entry name" value="Jelly Rolls"/>
    <property type="match status" value="1"/>
</dbReference>
<dbReference type="PROSITE" id="PS51063">
    <property type="entry name" value="HTH_CRP_2"/>
    <property type="match status" value="1"/>
</dbReference>
<dbReference type="InterPro" id="IPR000595">
    <property type="entry name" value="cNMP-bd_dom"/>
</dbReference>
<dbReference type="InterPro" id="IPR050397">
    <property type="entry name" value="Env_Response_Regulators"/>
</dbReference>
<feature type="domain" description="Cyclic nucleotide-binding" evidence="4">
    <location>
        <begin position="1"/>
        <end position="112"/>
    </location>
</feature>
<protein>
    <submittedName>
        <fullName evidence="6">cAMP regulatory protein</fullName>
    </submittedName>
</protein>
<dbReference type="AlphaFoldDB" id="A0A0S2I2G7"/>
<dbReference type="PANTHER" id="PTHR24567">
    <property type="entry name" value="CRP FAMILY TRANSCRIPTIONAL REGULATORY PROTEIN"/>
    <property type="match status" value="1"/>
</dbReference>
<dbReference type="GO" id="GO:0003677">
    <property type="term" value="F:DNA binding"/>
    <property type="evidence" value="ECO:0007669"/>
    <property type="project" value="UniProtKB-KW"/>
</dbReference>
<dbReference type="RefSeq" id="WP_057953988.1">
    <property type="nucleotide sequence ID" value="NZ_CP013118.1"/>
</dbReference>
<dbReference type="InterPro" id="IPR036388">
    <property type="entry name" value="WH-like_DNA-bd_sf"/>
</dbReference>
<dbReference type="SMART" id="SM00100">
    <property type="entry name" value="cNMP"/>
    <property type="match status" value="1"/>
</dbReference>
<dbReference type="PROSITE" id="PS50042">
    <property type="entry name" value="CNMP_BINDING_3"/>
    <property type="match status" value="1"/>
</dbReference>
<keyword evidence="3" id="KW-0804">Transcription</keyword>
<dbReference type="PROSITE" id="PS00888">
    <property type="entry name" value="CNMP_BINDING_1"/>
    <property type="match status" value="1"/>
</dbReference>
<evidence type="ECO:0000256" key="1">
    <source>
        <dbReference type="ARBA" id="ARBA00023015"/>
    </source>
</evidence>
<evidence type="ECO:0000256" key="3">
    <source>
        <dbReference type="ARBA" id="ARBA00023163"/>
    </source>
</evidence>
<dbReference type="GO" id="GO:0003700">
    <property type="term" value="F:DNA-binding transcription factor activity"/>
    <property type="evidence" value="ECO:0007669"/>
    <property type="project" value="TreeGrafter"/>
</dbReference>
<gene>
    <name evidence="6" type="primary">crp_1</name>
    <name evidence="6" type="ORF">L21SP5_03012</name>
</gene>
<dbReference type="GO" id="GO:0005829">
    <property type="term" value="C:cytosol"/>
    <property type="evidence" value="ECO:0007669"/>
    <property type="project" value="TreeGrafter"/>
</dbReference>
<dbReference type="CDD" id="cd00038">
    <property type="entry name" value="CAP_ED"/>
    <property type="match status" value="1"/>
</dbReference>
<dbReference type="STRING" id="1307839.L21SP5_03012"/>
<dbReference type="Pfam" id="PF00027">
    <property type="entry name" value="cNMP_binding"/>
    <property type="match status" value="1"/>
</dbReference>
<keyword evidence="1" id="KW-0805">Transcription regulation</keyword>
<dbReference type="Gene3D" id="1.10.10.10">
    <property type="entry name" value="Winged helix-like DNA-binding domain superfamily/Winged helix DNA-binding domain"/>
    <property type="match status" value="1"/>
</dbReference>
<dbReference type="SUPFAM" id="SSF51206">
    <property type="entry name" value="cAMP-binding domain-like"/>
    <property type="match status" value="1"/>
</dbReference>